<keyword evidence="1" id="KW-0472">Membrane</keyword>
<organism evidence="2">
    <name type="scientific">Salix viminalis</name>
    <name type="common">Common osier</name>
    <name type="synonym">Basket willow</name>
    <dbReference type="NCBI Taxonomy" id="40686"/>
    <lineage>
        <taxon>Eukaryota</taxon>
        <taxon>Viridiplantae</taxon>
        <taxon>Streptophyta</taxon>
        <taxon>Embryophyta</taxon>
        <taxon>Tracheophyta</taxon>
        <taxon>Spermatophyta</taxon>
        <taxon>Magnoliopsida</taxon>
        <taxon>eudicotyledons</taxon>
        <taxon>Gunneridae</taxon>
        <taxon>Pentapetalae</taxon>
        <taxon>rosids</taxon>
        <taxon>fabids</taxon>
        <taxon>Malpighiales</taxon>
        <taxon>Salicaceae</taxon>
        <taxon>Saliceae</taxon>
        <taxon>Salix</taxon>
    </lineage>
</organism>
<dbReference type="EMBL" id="CAADRP010001874">
    <property type="protein sequence ID" value="VFU55091.1"/>
    <property type="molecule type" value="Genomic_DNA"/>
</dbReference>
<sequence>MAERQQTALIMALLSNMGLGLVVCLYEFKMSKGISFWEGSILVSMYSMVLVFDTVTTAVFYYALHLEIIPSSATENDIGV</sequence>
<keyword evidence="1" id="KW-0812">Transmembrane</keyword>
<feature type="transmembrane region" description="Helical" evidence="1">
    <location>
        <begin position="6"/>
        <end position="28"/>
    </location>
</feature>
<reference evidence="2" key="1">
    <citation type="submission" date="2019-03" db="EMBL/GenBank/DDBJ databases">
        <authorList>
            <person name="Mank J."/>
            <person name="Almeida P."/>
        </authorList>
    </citation>
    <scope>NUCLEOTIDE SEQUENCE</scope>
    <source>
        <strain evidence="2">78183</strain>
    </source>
</reference>
<evidence type="ECO:0000313" key="2">
    <source>
        <dbReference type="EMBL" id="VFU55091.1"/>
    </source>
</evidence>
<protein>
    <submittedName>
        <fullName evidence="2">Uncharacterized protein</fullName>
    </submittedName>
</protein>
<feature type="transmembrane region" description="Helical" evidence="1">
    <location>
        <begin position="40"/>
        <end position="64"/>
    </location>
</feature>
<accession>A0A6N2ML66</accession>
<evidence type="ECO:0000256" key="1">
    <source>
        <dbReference type="SAM" id="Phobius"/>
    </source>
</evidence>
<dbReference type="AlphaFoldDB" id="A0A6N2ML66"/>
<keyword evidence="1" id="KW-1133">Transmembrane helix</keyword>
<gene>
    <name evidence="2" type="ORF">SVIM_LOCUS389592</name>
</gene>
<name>A0A6N2ML66_SALVM</name>
<proteinExistence type="predicted"/>